<feature type="chain" id="PRO_5045355881" evidence="2">
    <location>
        <begin position="21"/>
        <end position="778"/>
    </location>
</feature>
<dbReference type="Gene3D" id="1.10.530.10">
    <property type="match status" value="1"/>
</dbReference>
<dbReference type="EMBL" id="BAABCS010000016">
    <property type="protein sequence ID" value="GAA4051404.1"/>
    <property type="molecule type" value="Genomic_DNA"/>
</dbReference>
<comment type="caution">
    <text evidence="4">The sequence shown here is derived from an EMBL/GenBank/DDBJ whole genome shotgun (WGS) entry which is preliminary data.</text>
</comment>
<feature type="domain" description="LysM" evidence="3">
    <location>
        <begin position="505"/>
        <end position="548"/>
    </location>
</feature>
<dbReference type="Pfam" id="PF01464">
    <property type="entry name" value="SLT"/>
    <property type="match status" value="1"/>
</dbReference>
<dbReference type="SMART" id="SM00257">
    <property type="entry name" value="LysM"/>
    <property type="match status" value="5"/>
</dbReference>
<organism evidence="4 5">
    <name type="scientific">Flavobacterium chungnamense</name>
    <dbReference type="NCBI Taxonomy" id="706182"/>
    <lineage>
        <taxon>Bacteria</taxon>
        <taxon>Pseudomonadati</taxon>
        <taxon>Bacteroidota</taxon>
        <taxon>Flavobacteriia</taxon>
        <taxon>Flavobacteriales</taxon>
        <taxon>Flavobacteriaceae</taxon>
        <taxon>Flavobacterium</taxon>
    </lineage>
</organism>
<dbReference type="PANTHER" id="PTHR33734:SF22">
    <property type="entry name" value="MEMBRANE-BOUND LYTIC MUREIN TRANSGLYCOSYLASE D"/>
    <property type="match status" value="1"/>
</dbReference>
<proteinExistence type="inferred from homology"/>
<dbReference type="CDD" id="cd00118">
    <property type="entry name" value="LysM"/>
    <property type="match status" value="5"/>
</dbReference>
<reference evidence="5" key="1">
    <citation type="journal article" date="2019" name="Int. J. Syst. Evol. Microbiol.">
        <title>The Global Catalogue of Microorganisms (GCM) 10K type strain sequencing project: providing services to taxonomists for standard genome sequencing and annotation.</title>
        <authorList>
            <consortium name="The Broad Institute Genomics Platform"/>
            <consortium name="The Broad Institute Genome Sequencing Center for Infectious Disease"/>
            <person name="Wu L."/>
            <person name="Ma J."/>
        </authorList>
    </citation>
    <scope>NUCLEOTIDE SEQUENCE [LARGE SCALE GENOMIC DNA]</scope>
    <source>
        <strain evidence="5">JCM 17068</strain>
    </source>
</reference>
<dbReference type="Pfam" id="PF01476">
    <property type="entry name" value="LysM"/>
    <property type="match status" value="5"/>
</dbReference>
<dbReference type="PROSITE" id="PS51782">
    <property type="entry name" value="LYSM"/>
    <property type="match status" value="5"/>
</dbReference>
<dbReference type="InterPro" id="IPR036779">
    <property type="entry name" value="LysM_dom_sf"/>
</dbReference>
<evidence type="ECO:0000256" key="1">
    <source>
        <dbReference type="ARBA" id="ARBA00007734"/>
    </source>
</evidence>
<evidence type="ECO:0000259" key="3">
    <source>
        <dbReference type="PROSITE" id="PS51782"/>
    </source>
</evidence>
<gene>
    <name evidence="4" type="ORF">GCM10022388_16920</name>
</gene>
<feature type="domain" description="LysM" evidence="3">
    <location>
        <begin position="661"/>
        <end position="704"/>
    </location>
</feature>
<protein>
    <submittedName>
        <fullName evidence="4">LysM peptidoglycan-binding domain-containing protein</fullName>
    </submittedName>
</protein>
<evidence type="ECO:0000313" key="5">
    <source>
        <dbReference type="Proteomes" id="UP001500426"/>
    </source>
</evidence>
<dbReference type="InterPro" id="IPR018392">
    <property type="entry name" value="LysM"/>
</dbReference>
<comment type="similarity">
    <text evidence="1">Belongs to the transglycosylase Slt family.</text>
</comment>
<dbReference type="PANTHER" id="PTHR33734">
    <property type="entry name" value="LYSM DOMAIN-CONTAINING GPI-ANCHORED PROTEIN 2"/>
    <property type="match status" value="1"/>
</dbReference>
<feature type="signal peptide" evidence="2">
    <location>
        <begin position="1"/>
        <end position="20"/>
    </location>
</feature>
<evidence type="ECO:0000313" key="4">
    <source>
        <dbReference type="EMBL" id="GAA4051404.1"/>
    </source>
</evidence>
<dbReference type="SUPFAM" id="SSF53955">
    <property type="entry name" value="Lysozyme-like"/>
    <property type="match status" value="1"/>
</dbReference>
<evidence type="ECO:0000256" key="2">
    <source>
        <dbReference type="SAM" id="SignalP"/>
    </source>
</evidence>
<dbReference type="SUPFAM" id="SSF54106">
    <property type="entry name" value="LysM domain"/>
    <property type="match status" value="5"/>
</dbReference>
<feature type="domain" description="LysM" evidence="3">
    <location>
        <begin position="732"/>
        <end position="776"/>
    </location>
</feature>
<dbReference type="Gene3D" id="3.10.350.10">
    <property type="entry name" value="LysM domain"/>
    <property type="match status" value="5"/>
</dbReference>
<dbReference type="CDD" id="cd16894">
    <property type="entry name" value="MltD-like"/>
    <property type="match status" value="1"/>
</dbReference>
<feature type="domain" description="LysM" evidence="3">
    <location>
        <begin position="597"/>
        <end position="640"/>
    </location>
</feature>
<feature type="domain" description="LysM" evidence="3">
    <location>
        <begin position="404"/>
        <end position="447"/>
    </location>
</feature>
<dbReference type="RefSeq" id="WP_345093576.1">
    <property type="nucleotide sequence ID" value="NZ_BAABCS010000016.1"/>
</dbReference>
<sequence length="778" mass="88152">MIIKNKLTTFLLVASSVVFGQEVATQQDSIVKKETKMSYLDSIKATFVNDEMASCIDSLWMKELTSLDVYSTLLEDIKNIDIDKPVDYELPTELLKERLKILDEKSPFNIEYNIGLENVIKSFLKNRKKGFERLMGISQFYFPIFEEALAVQNIPLEIKYLAVVESALNPRAVSRVGATGLWQFMYQTGKQYGLNITSYVDERSDPLRASQAATQYMTNMYKIFGDWDLVLASYNSGPGNVAKAIRRSGGQQNYWNIRKNLPKETQGYLPAFLATMYIFEYHKEHGIVPNKAVANHFATDTIMIKNHMTFKQISDLLDVPVAEIQFFNPSFKRNEIPAISGEKNFLRLPKDKIAIFASNEDKVYAYVKYQADKRERPYERLASVKQNDSTNVAFAEREFVTRTKYHKVRKGDNLSEIADKYQVSIGDIKKWNRLKSNKAPLGRNLKIVSTERIAYKDKKDSKADSVITKLPKVISNENASIASNEVKAEKVFKTEKVVTYKDVTKYHKVKKGDVLGEIADKYEVSVADIKKWNKIKGSNIGLGDNLKIIKNEKVVTTVKKEVKQPFASKKEEIALVEPKTFKAKKEEKVDTTSKSENYYVVAKGDNLTAIAKKNNVTVQNIKEWNNLIDTNVKVGTQLIISGESLAEAKEELISKGELKNIEHVVGKGEYLGTIARKYNTTVNDLLDLNSLSDTNIKEGDKLIVGKEEIASIADKKAKKNDYAANQKKAKEKMYQVRKGDSLFSISQKFPGVTISDIKKWNNIKGESIQPGMKLKING</sequence>
<accession>A0ABP7US67</accession>
<dbReference type="InterPro" id="IPR023346">
    <property type="entry name" value="Lysozyme-like_dom_sf"/>
</dbReference>
<dbReference type="PROSITE" id="PS00922">
    <property type="entry name" value="TRANSGLYCOSYLASE"/>
    <property type="match status" value="1"/>
</dbReference>
<dbReference type="InterPro" id="IPR000189">
    <property type="entry name" value="Transglyc_AS"/>
</dbReference>
<keyword evidence="2" id="KW-0732">Signal</keyword>
<dbReference type="Proteomes" id="UP001500426">
    <property type="component" value="Unassembled WGS sequence"/>
</dbReference>
<keyword evidence="5" id="KW-1185">Reference proteome</keyword>
<name>A0ABP7US67_9FLAO</name>
<dbReference type="InterPro" id="IPR008258">
    <property type="entry name" value="Transglycosylase_SLT_dom_1"/>
</dbReference>